<dbReference type="PRINTS" id="PR01438">
    <property type="entry name" value="UNVRSLSTRESS"/>
</dbReference>
<sequence>MQRVIIAGVDRSACSRAAAEWATREALLRGLPLRVVHVVPPAPLDPVEQWPYRPAAVADHVVAELVERHPALRVRGESHTGMPAPVLRAVGEEAELVVLGRRGEGGGAGSTVGATAARLAEGSAGPVVLVPGPLDGQGPPRPSAGVTVGVDVRDPVGGPLDFAFEAARLRGARLHAVYAWKLPAAAAASPFPVLEEDRATWEDQEVQLLSDVLRPWRTKYPDVDVLEDVMLFPPVEALVHASEGAELVVVGRRSAPGATLRELLERSRRPVAVVPA</sequence>
<dbReference type="InterPro" id="IPR006015">
    <property type="entry name" value="Universal_stress_UspA"/>
</dbReference>
<feature type="domain" description="UspA" evidence="2">
    <location>
        <begin position="3"/>
        <end position="131"/>
    </location>
</feature>
<dbReference type="PANTHER" id="PTHR46268:SF6">
    <property type="entry name" value="UNIVERSAL STRESS PROTEIN UP12"/>
    <property type="match status" value="1"/>
</dbReference>
<dbReference type="InterPro" id="IPR006016">
    <property type="entry name" value="UspA"/>
</dbReference>
<comment type="similarity">
    <text evidence="1">Belongs to the universal stress protein A family.</text>
</comment>
<gene>
    <name evidence="3" type="ORF">GCM10010276_05180</name>
</gene>
<evidence type="ECO:0000313" key="3">
    <source>
        <dbReference type="EMBL" id="GAA2473278.1"/>
    </source>
</evidence>
<evidence type="ECO:0000313" key="4">
    <source>
        <dbReference type="Proteomes" id="UP001501777"/>
    </source>
</evidence>
<feature type="domain" description="UspA" evidence="2">
    <location>
        <begin position="148"/>
        <end position="275"/>
    </location>
</feature>
<accession>A0ABN3KX57</accession>
<dbReference type="RefSeq" id="WP_344398345.1">
    <property type="nucleotide sequence ID" value="NZ_BAAASG010000002.1"/>
</dbReference>
<organism evidence="3 4">
    <name type="scientific">Streptomyces longisporus</name>
    <dbReference type="NCBI Taxonomy" id="1948"/>
    <lineage>
        <taxon>Bacteria</taxon>
        <taxon>Bacillati</taxon>
        <taxon>Actinomycetota</taxon>
        <taxon>Actinomycetes</taxon>
        <taxon>Kitasatosporales</taxon>
        <taxon>Streptomycetaceae</taxon>
        <taxon>Streptomyces</taxon>
    </lineage>
</organism>
<dbReference type="SUPFAM" id="SSF52402">
    <property type="entry name" value="Adenine nucleotide alpha hydrolases-like"/>
    <property type="match status" value="2"/>
</dbReference>
<reference evidence="3 4" key="1">
    <citation type="journal article" date="2019" name="Int. J. Syst. Evol. Microbiol.">
        <title>The Global Catalogue of Microorganisms (GCM) 10K type strain sequencing project: providing services to taxonomists for standard genome sequencing and annotation.</title>
        <authorList>
            <consortium name="The Broad Institute Genomics Platform"/>
            <consortium name="The Broad Institute Genome Sequencing Center for Infectious Disease"/>
            <person name="Wu L."/>
            <person name="Ma J."/>
        </authorList>
    </citation>
    <scope>NUCLEOTIDE SEQUENCE [LARGE SCALE GENOMIC DNA]</scope>
    <source>
        <strain evidence="3 4">JCM 4395</strain>
    </source>
</reference>
<comment type="caution">
    <text evidence="3">The sequence shown here is derived from an EMBL/GenBank/DDBJ whole genome shotgun (WGS) entry which is preliminary data.</text>
</comment>
<name>A0ABN3KX57_STRLO</name>
<evidence type="ECO:0000256" key="1">
    <source>
        <dbReference type="ARBA" id="ARBA00008791"/>
    </source>
</evidence>
<dbReference type="PANTHER" id="PTHR46268">
    <property type="entry name" value="STRESS RESPONSE PROTEIN NHAX"/>
    <property type="match status" value="1"/>
</dbReference>
<dbReference type="EMBL" id="BAAASG010000002">
    <property type="protein sequence ID" value="GAA2473278.1"/>
    <property type="molecule type" value="Genomic_DNA"/>
</dbReference>
<protein>
    <submittedName>
        <fullName evidence="3">Universal stress protein</fullName>
    </submittedName>
</protein>
<keyword evidence="4" id="KW-1185">Reference proteome</keyword>
<dbReference type="InterPro" id="IPR014729">
    <property type="entry name" value="Rossmann-like_a/b/a_fold"/>
</dbReference>
<dbReference type="Proteomes" id="UP001501777">
    <property type="component" value="Unassembled WGS sequence"/>
</dbReference>
<proteinExistence type="inferred from homology"/>
<dbReference type="Gene3D" id="3.40.50.620">
    <property type="entry name" value="HUPs"/>
    <property type="match status" value="2"/>
</dbReference>
<evidence type="ECO:0000259" key="2">
    <source>
        <dbReference type="Pfam" id="PF00582"/>
    </source>
</evidence>
<dbReference type="Pfam" id="PF00582">
    <property type="entry name" value="Usp"/>
    <property type="match status" value="2"/>
</dbReference>